<name>A0A8J6T8F8_9DELT</name>
<dbReference type="InterPro" id="IPR027417">
    <property type="entry name" value="P-loop_NTPase"/>
</dbReference>
<evidence type="ECO:0000256" key="3">
    <source>
        <dbReference type="ARBA" id="ARBA00023015"/>
    </source>
</evidence>
<dbReference type="InterPro" id="IPR003018">
    <property type="entry name" value="GAF"/>
</dbReference>
<protein>
    <submittedName>
        <fullName evidence="8">Sigma 54-interacting transcriptional regulator</fullName>
    </submittedName>
</protein>
<dbReference type="SUPFAM" id="SSF52540">
    <property type="entry name" value="P-loop containing nucleoside triphosphate hydrolases"/>
    <property type="match status" value="1"/>
</dbReference>
<dbReference type="AlphaFoldDB" id="A0A8J6T8F8"/>
<keyword evidence="1" id="KW-0547">Nucleotide-binding</keyword>
<evidence type="ECO:0000259" key="7">
    <source>
        <dbReference type="PROSITE" id="PS50045"/>
    </source>
</evidence>
<keyword evidence="3" id="KW-0805">Transcription regulation</keyword>
<dbReference type="GO" id="GO:0006355">
    <property type="term" value="P:regulation of DNA-templated transcription"/>
    <property type="evidence" value="ECO:0007669"/>
    <property type="project" value="InterPro"/>
</dbReference>
<dbReference type="InterPro" id="IPR002197">
    <property type="entry name" value="HTH_Fis"/>
</dbReference>
<comment type="caution">
    <text evidence="8">The sequence shown here is derived from an EMBL/GenBank/DDBJ whole genome shotgun (WGS) entry which is preliminary data.</text>
</comment>
<dbReference type="PANTHER" id="PTHR32071">
    <property type="entry name" value="TRANSCRIPTIONAL REGULATORY PROTEIN"/>
    <property type="match status" value="1"/>
</dbReference>
<evidence type="ECO:0000313" key="9">
    <source>
        <dbReference type="Proteomes" id="UP000650524"/>
    </source>
</evidence>
<dbReference type="CDD" id="cd00009">
    <property type="entry name" value="AAA"/>
    <property type="match status" value="1"/>
</dbReference>
<dbReference type="InterPro" id="IPR025944">
    <property type="entry name" value="Sigma_54_int_dom_CS"/>
</dbReference>
<dbReference type="InterPro" id="IPR003593">
    <property type="entry name" value="AAA+_ATPase"/>
</dbReference>
<sequence>MADHLEASLRSLSPEQELLILAALLPPPVSLDTLTAVSGLSPVTVLQFLERSTRKDVLSAYEMEGPGLYYFRDTGASERILHESPEKTVASLTSGLVSYIDQTLDDQQRKSLFITHIHQLTGLLPDRLTDFLKAARHCLDTEALEAAATYFQLILNALQTQSKSEAEKLLYIDAVLGVIASSGHLKPLEQQREILNQARAFSMAQNDQERLCQVDLRLAQVVKIEGDYAHAGRLYEEAWGLAEQLPRDDLRKQAAFFTTDFLFWQGLVKDAVSRYEEAIGDLEELPSDQATLRACATLGWCYGICGQTARGIGLLEAVRNRATRLHLTQIKVYTDLMSVLTYLEARRIDEAEKHLNDIFSHPEAELGNYTLWGGYASKAYVLYARGDLQGCFEYQKKAHEKAKKVGWYHHRGPWNFEYMDALEHAGMIHPEMNYDSEIKRIRDWPDVYMQGVGLRYQAQRLASRGGHREEVLFHLERSRELLTRAGARIELARTQMLLARQHLESGKDKPARELLGEAWDVVSGVNENLFPDELRPYLDDAEEDVLINTLVEVSNVIGTVRDRKRLLERIINLLMRLTLAGRGGFFLPGPEDGFELVASRNLDRSTISSTGFQSARRMLHHVAREKTEIILEGGNKTTGDLSRPDEGWALCSPVILEDRLSGIIYLDNALVGLSPPKRSLSLLRVINNQLAIALDNARAYEEIARLKDRLEDETQFYRTEMESFPHHRQILGNSQPIRRILEQIDRVSPTDATVIITGETGVGKELVARAVHRLSRRNGGPFIPVNTSSLEQGVIASELFGHEKGAFTGALRKHRGRFELADRGTLFLDDVDTLSLDIQIRILRALQEKEFERVGGDRTIHSDFRLIAATNQDLASLVKKGKFRADLFYRLKVFPIHVPSLRERKEDIPILTTHFLNLNNTRVGKSIKGVSRGDLARLKAYSWPGNVRELEHIVERAAILSDGEFLRIPELSPDGGRETHAGILRSLKEMERDYILKALGRCQWRVSGKGGAAELLDLKPTTLYAKIRKLKISKNLTYE</sequence>
<evidence type="ECO:0000256" key="5">
    <source>
        <dbReference type="ARBA" id="ARBA00023159"/>
    </source>
</evidence>
<dbReference type="PROSITE" id="PS00675">
    <property type="entry name" value="SIGMA54_INTERACT_1"/>
    <property type="match status" value="1"/>
</dbReference>
<dbReference type="SUPFAM" id="SSF55781">
    <property type="entry name" value="GAF domain-like"/>
    <property type="match status" value="1"/>
</dbReference>
<evidence type="ECO:0000256" key="2">
    <source>
        <dbReference type="ARBA" id="ARBA00022840"/>
    </source>
</evidence>
<dbReference type="InterPro" id="IPR025662">
    <property type="entry name" value="Sigma_54_int_dom_ATP-bd_1"/>
</dbReference>
<keyword evidence="4" id="KW-0238">DNA-binding</keyword>
<evidence type="ECO:0000256" key="4">
    <source>
        <dbReference type="ARBA" id="ARBA00023125"/>
    </source>
</evidence>
<dbReference type="InterPro" id="IPR002078">
    <property type="entry name" value="Sigma_54_int"/>
</dbReference>
<dbReference type="Gene3D" id="1.25.40.10">
    <property type="entry name" value="Tetratricopeptide repeat domain"/>
    <property type="match status" value="1"/>
</dbReference>
<proteinExistence type="predicted"/>
<dbReference type="FunFam" id="3.40.50.300:FF:000006">
    <property type="entry name" value="DNA-binding transcriptional regulator NtrC"/>
    <property type="match status" value="1"/>
</dbReference>
<dbReference type="SUPFAM" id="SSF46689">
    <property type="entry name" value="Homeodomain-like"/>
    <property type="match status" value="1"/>
</dbReference>
<reference evidence="8 9" key="1">
    <citation type="submission" date="2020-08" db="EMBL/GenBank/DDBJ databases">
        <title>Bridging the membrane lipid divide: bacteria of the FCB group superphylum have the potential to synthesize archaeal ether lipids.</title>
        <authorList>
            <person name="Villanueva L."/>
            <person name="Von Meijenfeldt F.A.B."/>
            <person name="Westbye A.B."/>
            <person name="Yadav S."/>
            <person name="Hopmans E.C."/>
            <person name="Dutilh B.E."/>
            <person name="Sinninghe Damste J.S."/>
        </authorList>
    </citation>
    <scope>NUCLEOTIDE SEQUENCE [LARGE SCALE GENOMIC DNA]</scope>
    <source>
        <strain evidence="8">NIOZ-UU27</strain>
    </source>
</reference>
<dbReference type="GO" id="GO:0005524">
    <property type="term" value="F:ATP binding"/>
    <property type="evidence" value="ECO:0007669"/>
    <property type="project" value="UniProtKB-KW"/>
</dbReference>
<gene>
    <name evidence="8" type="ORF">H8E19_13290</name>
</gene>
<organism evidence="8 9">
    <name type="scientific">Candidatus Desulfacyla euxinica</name>
    <dbReference type="NCBI Taxonomy" id="2841693"/>
    <lineage>
        <taxon>Bacteria</taxon>
        <taxon>Deltaproteobacteria</taxon>
        <taxon>Candidatus Desulfacyla</taxon>
    </lineage>
</organism>
<dbReference type="EMBL" id="JACNJD010000277">
    <property type="protein sequence ID" value="MBC8178374.1"/>
    <property type="molecule type" value="Genomic_DNA"/>
</dbReference>
<dbReference type="Pfam" id="PF25601">
    <property type="entry name" value="AAA_lid_14"/>
    <property type="match status" value="1"/>
</dbReference>
<keyword evidence="5" id="KW-0010">Activator</keyword>
<evidence type="ECO:0000313" key="8">
    <source>
        <dbReference type="EMBL" id="MBC8178374.1"/>
    </source>
</evidence>
<keyword evidence="6" id="KW-0804">Transcription</keyword>
<dbReference type="GO" id="GO:0043565">
    <property type="term" value="F:sequence-specific DNA binding"/>
    <property type="evidence" value="ECO:0007669"/>
    <property type="project" value="InterPro"/>
</dbReference>
<feature type="domain" description="Sigma-54 factor interaction" evidence="7">
    <location>
        <begin position="730"/>
        <end position="959"/>
    </location>
</feature>
<dbReference type="PANTHER" id="PTHR32071:SF117">
    <property type="entry name" value="PTS-DEPENDENT DIHYDROXYACETONE KINASE OPERON REGULATORY PROTEIN-RELATED"/>
    <property type="match status" value="1"/>
</dbReference>
<dbReference type="Pfam" id="PF00158">
    <property type="entry name" value="Sigma54_activat"/>
    <property type="match status" value="1"/>
</dbReference>
<evidence type="ECO:0000256" key="6">
    <source>
        <dbReference type="ARBA" id="ARBA00023163"/>
    </source>
</evidence>
<dbReference type="InterPro" id="IPR058031">
    <property type="entry name" value="AAA_lid_NorR"/>
</dbReference>
<dbReference type="Gene3D" id="3.30.450.40">
    <property type="match status" value="1"/>
</dbReference>
<dbReference type="InterPro" id="IPR011990">
    <property type="entry name" value="TPR-like_helical_dom_sf"/>
</dbReference>
<accession>A0A8J6T8F8</accession>
<dbReference type="InterPro" id="IPR029016">
    <property type="entry name" value="GAF-like_dom_sf"/>
</dbReference>
<evidence type="ECO:0000256" key="1">
    <source>
        <dbReference type="ARBA" id="ARBA00022741"/>
    </source>
</evidence>
<keyword evidence="2" id="KW-0067">ATP-binding</keyword>
<dbReference type="SUPFAM" id="SSF48452">
    <property type="entry name" value="TPR-like"/>
    <property type="match status" value="1"/>
</dbReference>
<dbReference type="SMART" id="SM00382">
    <property type="entry name" value="AAA"/>
    <property type="match status" value="1"/>
</dbReference>
<dbReference type="Pfam" id="PF02954">
    <property type="entry name" value="HTH_8"/>
    <property type="match status" value="1"/>
</dbReference>
<dbReference type="Proteomes" id="UP000650524">
    <property type="component" value="Unassembled WGS sequence"/>
</dbReference>
<dbReference type="PROSITE" id="PS00688">
    <property type="entry name" value="SIGMA54_INTERACT_3"/>
    <property type="match status" value="1"/>
</dbReference>
<dbReference type="SMART" id="SM00065">
    <property type="entry name" value="GAF"/>
    <property type="match status" value="1"/>
</dbReference>
<dbReference type="Gene3D" id="1.10.10.60">
    <property type="entry name" value="Homeodomain-like"/>
    <property type="match status" value="1"/>
</dbReference>
<dbReference type="Gene3D" id="1.10.8.60">
    <property type="match status" value="1"/>
</dbReference>
<dbReference type="InterPro" id="IPR009057">
    <property type="entry name" value="Homeodomain-like_sf"/>
</dbReference>
<dbReference type="Gene3D" id="3.40.50.300">
    <property type="entry name" value="P-loop containing nucleotide triphosphate hydrolases"/>
    <property type="match status" value="1"/>
</dbReference>
<dbReference type="PROSITE" id="PS50045">
    <property type="entry name" value="SIGMA54_INTERACT_4"/>
    <property type="match status" value="1"/>
</dbReference>